<dbReference type="GO" id="GO:0016301">
    <property type="term" value="F:kinase activity"/>
    <property type="evidence" value="ECO:0007669"/>
    <property type="project" value="UniProtKB-KW"/>
</dbReference>
<keyword evidence="2" id="KW-1185">Reference proteome</keyword>
<dbReference type="OrthoDB" id="341578at2759"/>
<proteinExistence type="predicted"/>
<gene>
    <name evidence="1" type="ORF">BLA29_002488</name>
</gene>
<dbReference type="SUPFAM" id="SSF50998">
    <property type="entry name" value="Quinoprotein alcohol dehydrogenase-like"/>
    <property type="match status" value="1"/>
</dbReference>
<accession>A0A1Y3ATC8</accession>
<dbReference type="GO" id="GO:0003743">
    <property type="term" value="F:translation initiation factor activity"/>
    <property type="evidence" value="ECO:0007669"/>
    <property type="project" value="UniProtKB-KW"/>
</dbReference>
<keyword evidence="1" id="KW-0648">Protein biosynthesis</keyword>
<comment type="caution">
    <text evidence="1">The sequence shown here is derived from an EMBL/GenBank/DDBJ whole genome shotgun (WGS) entry which is preliminary data.</text>
</comment>
<dbReference type="Proteomes" id="UP000194236">
    <property type="component" value="Unassembled WGS sequence"/>
</dbReference>
<protein>
    <submittedName>
        <fullName evidence="1">Eukaryotic translation initiation factor 2-alpha kinase-like protein</fullName>
    </submittedName>
</protein>
<dbReference type="AlphaFoldDB" id="A0A1Y3ATC8"/>
<name>A0A1Y3ATC8_EURMA</name>
<keyword evidence="1" id="KW-0396">Initiation factor</keyword>
<sequence length="185" mass="20885">MKIHNNFGELMQILPSLDGNLYVYHGDTIKKTQFSAEKLLKNSFKFNDNIMLAGGQESKLIGLNINNGEILYDCGHTGCSNDNESTVSMNDVILLRKNSQSVRAINTLNGHEEWHFVVDDPQIVKIGTNECHQDHQNNNITSPYTIQFKVMLPNGRITSLVHFSNDSAQSEIFNTWTLNLDSPIF</sequence>
<evidence type="ECO:0000313" key="2">
    <source>
        <dbReference type="Proteomes" id="UP000194236"/>
    </source>
</evidence>
<dbReference type="InterPro" id="IPR011047">
    <property type="entry name" value="Quinoprotein_ADH-like_sf"/>
</dbReference>
<reference evidence="1 2" key="1">
    <citation type="submission" date="2017-03" db="EMBL/GenBank/DDBJ databases">
        <title>Genome Survey of Euroglyphus maynei.</title>
        <authorList>
            <person name="Arlian L.G."/>
            <person name="Morgan M.S."/>
            <person name="Rider S.D."/>
        </authorList>
    </citation>
    <scope>NUCLEOTIDE SEQUENCE [LARGE SCALE GENOMIC DNA]</scope>
    <source>
        <strain evidence="1">Arlian Lab</strain>
        <tissue evidence="1">Whole body</tissue>
    </source>
</reference>
<evidence type="ECO:0000313" key="1">
    <source>
        <dbReference type="EMBL" id="OTF71729.1"/>
    </source>
</evidence>
<keyword evidence="1" id="KW-0418">Kinase</keyword>
<dbReference type="EMBL" id="MUJZ01059540">
    <property type="protein sequence ID" value="OTF71729.1"/>
    <property type="molecule type" value="Genomic_DNA"/>
</dbReference>
<organism evidence="1 2">
    <name type="scientific">Euroglyphus maynei</name>
    <name type="common">Mayne's house dust mite</name>
    <dbReference type="NCBI Taxonomy" id="6958"/>
    <lineage>
        <taxon>Eukaryota</taxon>
        <taxon>Metazoa</taxon>
        <taxon>Ecdysozoa</taxon>
        <taxon>Arthropoda</taxon>
        <taxon>Chelicerata</taxon>
        <taxon>Arachnida</taxon>
        <taxon>Acari</taxon>
        <taxon>Acariformes</taxon>
        <taxon>Sarcoptiformes</taxon>
        <taxon>Astigmata</taxon>
        <taxon>Psoroptidia</taxon>
        <taxon>Analgoidea</taxon>
        <taxon>Pyroglyphidae</taxon>
        <taxon>Pyroglyphinae</taxon>
        <taxon>Euroglyphus</taxon>
    </lineage>
</organism>
<keyword evidence="1" id="KW-0808">Transferase</keyword>